<keyword evidence="9" id="KW-0406">Ion transport</keyword>
<dbReference type="Proteomes" id="UP000192907">
    <property type="component" value="Unassembled WGS sequence"/>
</dbReference>
<keyword evidence="7" id="KW-0630">Potassium</keyword>
<evidence type="ECO:0000256" key="8">
    <source>
        <dbReference type="ARBA" id="ARBA00022989"/>
    </source>
</evidence>
<keyword evidence="6" id="KW-0851">Voltage-gated channel</keyword>
<gene>
    <name evidence="14" type="ORF">SAMN06296036_103307</name>
</gene>
<dbReference type="AlphaFoldDB" id="A0A1Y6BH08"/>
<dbReference type="InterPro" id="IPR027359">
    <property type="entry name" value="Volt_channel_dom_sf"/>
</dbReference>
<keyword evidence="5" id="KW-0631">Potassium channel</keyword>
<feature type="transmembrane region" description="Helical" evidence="12">
    <location>
        <begin position="50"/>
        <end position="70"/>
    </location>
</feature>
<dbReference type="InterPro" id="IPR028325">
    <property type="entry name" value="VG_K_chnl"/>
</dbReference>
<evidence type="ECO:0000256" key="3">
    <source>
        <dbReference type="ARBA" id="ARBA00022538"/>
    </source>
</evidence>
<evidence type="ECO:0000256" key="11">
    <source>
        <dbReference type="ARBA" id="ARBA00023303"/>
    </source>
</evidence>
<protein>
    <submittedName>
        <fullName evidence="14">Voltage-gated potassium channel</fullName>
    </submittedName>
</protein>
<dbReference type="SUPFAM" id="SSF81324">
    <property type="entry name" value="Voltage-gated potassium channels"/>
    <property type="match status" value="1"/>
</dbReference>
<dbReference type="PANTHER" id="PTHR11537">
    <property type="entry name" value="VOLTAGE-GATED POTASSIUM CHANNEL"/>
    <property type="match status" value="1"/>
</dbReference>
<reference evidence="15" key="1">
    <citation type="submission" date="2017-04" db="EMBL/GenBank/DDBJ databases">
        <authorList>
            <person name="Varghese N."/>
            <person name="Submissions S."/>
        </authorList>
    </citation>
    <scope>NUCLEOTIDE SEQUENCE [LARGE SCALE GENOMIC DNA]</scope>
    <source>
        <strain evidence="15">RKEM611</strain>
    </source>
</reference>
<accession>A0A1Y6BH08</accession>
<dbReference type="GO" id="GO:0005249">
    <property type="term" value="F:voltage-gated potassium channel activity"/>
    <property type="evidence" value="ECO:0007669"/>
    <property type="project" value="InterPro"/>
</dbReference>
<sequence>MTKLQSRLYDLIFEAETRDGRRFDLILIAVIVSSVVVVALDSVASLNESYSMLFLGLEWLFTVAFTIEYLTRIYCFPKRWKYIFSFYGIIDLLSILPTYMSLIFVGTHSFAVIRAIRLLRVFRILKLAQFVSQQQILSQALRDSRAKITVFILAILPIVLIVGTIMYLVEGETNGFTSIPRSMYWAIVTMTTVGYGDIAPQTIFGQFLASIVMVLGYGILAVPTGIVSVHLSHAILKSQSNTETCPSCALEGHADDASFCRRCGSPLELA</sequence>
<keyword evidence="15" id="KW-1185">Reference proteome</keyword>
<dbReference type="Gene3D" id="1.20.120.350">
    <property type="entry name" value="Voltage-gated potassium channels. Chain C"/>
    <property type="match status" value="1"/>
</dbReference>
<organism evidence="14 15">
    <name type="scientific">Pseudobacteriovorax antillogorgiicola</name>
    <dbReference type="NCBI Taxonomy" id="1513793"/>
    <lineage>
        <taxon>Bacteria</taxon>
        <taxon>Pseudomonadati</taxon>
        <taxon>Bdellovibrionota</taxon>
        <taxon>Oligoflexia</taxon>
        <taxon>Oligoflexales</taxon>
        <taxon>Pseudobacteriovoracaceae</taxon>
        <taxon>Pseudobacteriovorax</taxon>
    </lineage>
</organism>
<keyword evidence="3" id="KW-0633">Potassium transport</keyword>
<dbReference type="PRINTS" id="PR00169">
    <property type="entry name" value="KCHANNEL"/>
</dbReference>
<feature type="transmembrane region" description="Helical" evidence="12">
    <location>
        <begin position="148"/>
        <end position="169"/>
    </location>
</feature>
<dbReference type="GO" id="GO:0001508">
    <property type="term" value="P:action potential"/>
    <property type="evidence" value="ECO:0007669"/>
    <property type="project" value="TreeGrafter"/>
</dbReference>
<dbReference type="GO" id="GO:0008076">
    <property type="term" value="C:voltage-gated potassium channel complex"/>
    <property type="evidence" value="ECO:0007669"/>
    <property type="project" value="InterPro"/>
</dbReference>
<evidence type="ECO:0000256" key="6">
    <source>
        <dbReference type="ARBA" id="ARBA00022882"/>
    </source>
</evidence>
<keyword evidence="4 12" id="KW-0812">Transmembrane</keyword>
<evidence type="ECO:0000313" key="14">
    <source>
        <dbReference type="EMBL" id="SMF03063.1"/>
    </source>
</evidence>
<dbReference type="STRING" id="1513793.SAMN06296036_103307"/>
<feature type="transmembrane region" description="Helical" evidence="12">
    <location>
        <begin position="207"/>
        <end position="231"/>
    </location>
</feature>
<evidence type="ECO:0000256" key="1">
    <source>
        <dbReference type="ARBA" id="ARBA00004141"/>
    </source>
</evidence>
<keyword evidence="10 12" id="KW-0472">Membrane</keyword>
<evidence type="ECO:0000256" key="7">
    <source>
        <dbReference type="ARBA" id="ARBA00022958"/>
    </source>
</evidence>
<name>A0A1Y6BH08_9BACT</name>
<evidence type="ECO:0000256" key="5">
    <source>
        <dbReference type="ARBA" id="ARBA00022826"/>
    </source>
</evidence>
<dbReference type="InterPro" id="IPR005821">
    <property type="entry name" value="Ion_trans_dom"/>
</dbReference>
<keyword evidence="2" id="KW-0813">Transport</keyword>
<dbReference type="RefSeq" id="WP_132315813.1">
    <property type="nucleotide sequence ID" value="NZ_FWZT01000003.1"/>
</dbReference>
<evidence type="ECO:0000256" key="4">
    <source>
        <dbReference type="ARBA" id="ARBA00022692"/>
    </source>
</evidence>
<keyword evidence="8 12" id="KW-1133">Transmembrane helix</keyword>
<evidence type="ECO:0000256" key="10">
    <source>
        <dbReference type="ARBA" id="ARBA00023136"/>
    </source>
</evidence>
<evidence type="ECO:0000313" key="15">
    <source>
        <dbReference type="Proteomes" id="UP000192907"/>
    </source>
</evidence>
<comment type="subcellular location">
    <subcellularLocation>
        <location evidence="1">Membrane</location>
        <topology evidence="1">Multi-pass membrane protein</topology>
    </subcellularLocation>
</comment>
<dbReference type="Pfam" id="PF00520">
    <property type="entry name" value="Ion_trans"/>
    <property type="match status" value="1"/>
</dbReference>
<evidence type="ECO:0000256" key="12">
    <source>
        <dbReference type="SAM" id="Phobius"/>
    </source>
</evidence>
<dbReference type="Gene3D" id="1.10.287.70">
    <property type="match status" value="1"/>
</dbReference>
<evidence type="ECO:0000256" key="9">
    <source>
        <dbReference type="ARBA" id="ARBA00023065"/>
    </source>
</evidence>
<feature type="domain" description="Ion transport" evidence="13">
    <location>
        <begin position="22"/>
        <end position="233"/>
    </location>
</feature>
<proteinExistence type="predicted"/>
<feature type="transmembrane region" description="Helical" evidence="12">
    <location>
        <begin position="82"/>
        <end position="105"/>
    </location>
</feature>
<dbReference type="PANTHER" id="PTHR11537:SF254">
    <property type="entry name" value="POTASSIUM VOLTAGE-GATED CHANNEL PROTEIN SHAB"/>
    <property type="match status" value="1"/>
</dbReference>
<evidence type="ECO:0000259" key="13">
    <source>
        <dbReference type="Pfam" id="PF00520"/>
    </source>
</evidence>
<dbReference type="OrthoDB" id="9799090at2"/>
<keyword evidence="11 14" id="KW-0407">Ion channel</keyword>
<feature type="transmembrane region" description="Helical" evidence="12">
    <location>
        <begin position="25"/>
        <end position="44"/>
    </location>
</feature>
<dbReference type="EMBL" id="FWZT01000003">
    <property type="protein sequence ID" value="SMF03063.1"/>
    <property type="molecule type" value="Genomic_DNA"/>
</dbReference>
<evidence type="ECO:0000256" key="2">
    <source>
        <dbReference type="ARBA" id="ARBA00022448"/>
    </source>
</evidence>